<feature type="region of interest" description="Disordered" evidence="8">
    <location>
        <begin position="637"/>
        <end position="658"/>
    </location>
</feature>
<feature type="transmembrane region" description="Helical" evidence="9">
    <location>
        <begin position="235"/>
        <end position="253"/>
    </location>
</feature>
<feature type="domain" description="Bicarbonate transporter-like transmembrane" evidence="10">
    <location>
        <begin position="8"/>
        <end position="180"/>
    </location>
</feature>
<dbReference type="Pfam" id="PF00955">
    <property type="entry name" value="HCO3_cotransp"/>
    <property type="match status" value="3"/>
</dbReference>
<keyword evidence="4" id="KW-0406">Ion transport</keyword>
<organism evidence="11 12">
    <name type="scientific">Ceratodon purpureus</name>
    <name type="common">Fire moss</name>
    <name type="synonym">Dicranum purpureum</name>
    <dbReference type="NCBI Taxonomy" id="3225"/>
    <lineage>
        <taxon>Eukaryota</taxon>
        <taxon>Viridiplantae</taxon>
        <taxon>Streptophyta</taxon>
        <taxon>Embryophyta</taxon>
        <taxon>Bryophyta</taxon>
        <taxon>Bryophytina</taxon>
        <taxon>Bryopsida</taxon>
        <taxon>Dicranidae</taxon>
        <taxon>Pseudoditrichales</taxon>
        <taxon>Ditrichaceae</taxon>
        <taxon>Ceratodon</taxon>
    </lineage>
</organism>
<evidence type="ECO:0000256" key="2">
    <source>
        <dbReference type="ARBA" id="ARBA00006262"/>
    </source>
</evidence>
<protein>
    <recommendedName>
        <fullName evidence="10">Bicarbonate transporter-like transmembrane domain-containing protein</fullName>
    </recommendedName>
</protein>
<keyword evidence="6 9" id="KW-1133">Transmembrane helix</keyword>
<evidence type="ECO:0000256" key="7">
    <source>
        <dbReference type="ARBA" id="ARBA00023136"/>
    </source>
</evidence>
<accession>A0A8T0I1J3</accession>
<evidence type="ECO:0000256" key="8">
    <source>
        <dbReference type="SAM" id="MobiDB-lite"/>
    </source>
</evidence>
<feature type="transmembrane region" description="Helical" evidence="9">
    <location>
        <begin position="559"/>
        <end position="580"/>
    </location>
</feature>
<dbReference type="EMBL" id="CM026425">
    <property type="protein sequence ID" value="KAG0577310.1"/>
    <property type="molecule type" value="Genomic_DNA"/>
</dbReference>
<feature type="transmembrane region" description="Helical" evidence="9">
    <location>
        <begin position="196"/>
        <end position="215"/>
    </location>
</feature>
<dbReference type="GO" id="GO:0006820">
    <property type="term" value="P:monoatomic anion transport"/>
    <property type="evidence" value="ECO:0007669"/>
    <property type="project" value="InterPro"/>
</dbReference>
<gene>
    <name evidence="11" type="ORF">KC19_5G147000</name>
</gene>
<dbReference type="AlphaFoldDB" id="A0A8T0I1J3"/>
<feature type="transmembrane region" description="Helical" evidence="9">
    <location>
        <begin position="291"/>
        <end position="310"/>
    </location>
</feature>
<keyword evidence="5 9" id="KW-0812">Transmembrane</keyword>
<dbReference type="GO" id="GO:0005886">
    <property type="term" value="C:plasma membrane"/>
    <property type="evidence" value="ECO:0007669"/>
    <property type="project" value="TreeGrafter"/>
</dbReference>
<keyword evidence="4" id="KW-0039">Anion exchange</keyword>
<evidence type="ECO:0000259" key="10">
    <source>
        <dbReference type="Pfam" id="PF00955"/>
    </source>
</evidence>
<name>A0A8T0I1J3_CERPU</name>
<keyword evidence="12" id="KW-1185">Reference proteome</keyword>
<proteinExistence type="inferred from homology"/>
<sequence>MGKPCMPLSGIRSDVKARLACYKEDWIGGFNAGYRILAPTAYIFFASALPVIAFGEQLERDTYGVITAVQTLTSTAICGILQSIIGGQPLLIVGVSEPTSLVYTFMFRFAKDRSGLGSELFLAWAAWVCVWSAIFLFILAGFGACSLINRFTRVSGELFGLLIAALFIQQAVKGVVYEFRIPEREDPTLEQFQYSWRFGNGMFGLVLTFGLIWTAVKSRRARSWRFASGSIRGFIADYGVPLLVVVWTLISYAPHASVPDGIPRRLFSPNAWSFEATRHWTILQDMYKVPVGYVLAALLPALMIAVLYYFDHSVSAQLAQQEEFNLRKPTAFHYDLLLVGVMVLMCGLLGLPPSHGVIPQSPMHTKALVTLKKELVRSKLVKRAKNSLKQNVSVTKLHSELQDEYSLTESPLPYPCTPRATKDLQFSIIPQAYSGNPGSPIEDAVFDPEKYVDLLLPVEAKEQRLSNLLQSLLVGGCIAAMPVLRRIPTAVLWGYFAFMAIEGLPGNQFWERICFTVTSPNRRYKALESNHLMFLHKVPFKVIAYFTMFQLFYMLSCFAWTWIPIGGVMFPILIMALVPARQYILPRFFKSEYLQQLDAADYEEALALPLNVAVTEPEANDKVAVTSSRGEVRHSVTYSGSSELPLAHQNGAPPSTVP</sequence>
<dbReference type="Gene3D" id="1.10.287.570">
    <property type="entry name" value="Helical hairpin bin"/>
    <property type="match status" value="1"/>
</dbReference>
<comment type="similarity">
    <text evidence="2">Belongs to the anion exchanger (TC 2.A.31.3) family.</text>
</comment>
<evidence type="ECO:0000256" key="9">
    <source>
        <dbReference type="SAM" id="Phobius"/>
    </source>
</evidence>
<evidence type="ECO:0000313" key="11">
    <source>
        <dbReference type="EMBL" id="KAG0577310.1"/>
    </source>
</evidence>
<evidence type="ECO:0000256" key="1">
    <source>
        <dbReference type="ARBA" id="ARBA00004141"/>
    </source>
</evidence>
<reference evidence="11" key="1">
    <citation type="submission" date="2020-06" db="EMBL/GenBank/DDBJ databases">
        <title>WGS assembly of Ceratodon purpureus strain R40.</title>
        <authorList>
            <person name="Carey S.B."/>
            <person name="Jenkins J."/>
            <person name="Shu S."/>
            <person name="Lovell J.T."/>
            <person name="Sreedasyam A."/>
            <person name="Maumus F."/>
            <person name="Tiley G.P."/>
            <person name="Fernandez-Pozo N."/>
            <person name="Barry K."/>
            <person name="Chen C."/>
            <person name="Wang M."/>
            <person name="Lipzen A."/>
            <person name="Daum C."/>
            <person name="Saski C.A."/>
            <person name="Payton A.C."/>
            <person name="Mcbreen J.C."/>
            <person name="Conrad R.E."/>
            <person name="Kollar L.M."/>
            <person name="Olsson S."/>
            <person name="Huttunen S."/>
            <person name="Landis J.B."/>
            <person name="Wickett N.J."/>
            <person name="Johnson M.G."/>
            <person name="Rensing S.A."/>
            <person name="Grimwood J."/>
            <person name="Schmutz J."/>
            <person name="Mcdaniel S.F."/>
        </authorList>
    </citation>
    <scope>NUCLEOTIDE SEQUENCE</scope>
    <source>
        <strain evidence="11">R40</strain>
    </source>
</reference>
<comment type="subcellular location">
    <subcellularLocation>
        <location evidence="1">Membrane</location>
        <topology evidence="1">Multi-pass membrane protein</topology>
    </subcellularLocation>
</comment>
<feature type="transmembrane region" description="Helical" evidence="9">
    <location>
        <begin position="36"/>
        <end position="55"/>
    </location>
</feature>
<feature type="transmembrane region" description="Helical" evidence="9">
    <location>
        <begin position="121"/>
        <end position="146"/>
    </location>
</feature>
<dbReference type="InterPro" id="IPR003020">
    <property type="entry name" value="HCO3_transpt_euk"/>
</dbReference>
<feature type="domain" description="Bicarbonate transporter-like transmembrane" evidence="10">
    <location>
        <begin position="459"/>
        <end position="600"/>
    </location>
</feature>
<evidence type="ECO:0000256" key="6">
    <source>
        <dbReference type="ARBA" id="ARBA00022989"/>
    </source>
</evidence>
<evidence type="ECO:0000256" key="4">
    <source>
        <dbReference type="ARBA" id="ARBA00022681"/>
    </source>
</evidence>
<dbReference type="InterPro" id="IPR011531">
    <property type="entry name" value="HCO3_transpt-like_TM_dom"/>
</dbReference>
<evidence type="ECO:0000256" key="5">
    <source>
        <dbReference type="ARBA" id="ARBA00022692"/>
    </source>
</evidence>
<dbReference type="FunFam" id="1.10.287.570:FF:000004">
    <property type="entry name" value="probable boron transporter 2"/>
    <property type="match status" value="1"/>
</dbReference>
<feature type="transmembrane region" description="Helical" evidence="9">
    <location>
        <begin position="62"/>
        <end position="85"/>
    </location>
</feature>
<dbReference type="PANTHER" id="PTHR11453">
    <property type="entry name" value="ANION EXCHANGE PROTEIN"/>
    <property type="match status" value="1"/>
</dbReference>
<feature type="transmembrane region" description="Helical" evidence="9">
    <location>
        <begin position="331"/>
        <end position="351"/>
    </location>
</feature>
<dbReference type="Proteomes" id="UP000822688">
    <property type="component" value="Chromosome 5"/>
</dbReference>
<feature type="transmembrane region" description="Helical" evidence="9">
    <location>
        <begin position="532"/>
        <end position="553"/>
    </location>
</feature>
<keyword evidence="7 9" id="KW-0472">Membrane</keyword>
<comment type="caution">
    <text evidence="11">The sequence shown here is derived from an EMBL/GenBank/DDBJ whole genome shotgun (WGS) entry which is preliminary data.</text>
</comment>
<evidence type="ECO:0000256" key="3">
    <source>
        <dbReference type="ARBA" id="ARBA00022448"/>
    </source>
</evidence>
<feature type="transmembrane region" description="Helical" evidence="9">
    <location>
        <begin position="158"/>
        <end position="176"/>
    </location>
</feature>
<dbReference type="GO" id="GO:0005452">
    <property type="term" value="F:solute:inorganic anion antiporter activity"/>
    <property type="evidence" value="ECO:0007669"/>
    <property type="project" value="InterPro"/>
</dbReference>
<keyword evidence="3" id="KW-0813">Transport</keyword>
<feature type="domain" description="Bicarbonate transporter-like transmembrane" evidence="10">
    <location>
        <begin position="202"/>
        <end position="373"/>
    </location>
</feature>
<dbReference type="GO" id="GO:0050801">
    <property type="term" value="P:monoatomic ion homeostasis"/>
    <property type="evidence" value="ECO:0007669"/>
    <property type="project" value="TreeGrafter"/>
</dbReference>
<evidence type="ECO:0000313" key="12">
    <source>
        <dbReference type="Proteomes" id="UP000822688"/>
    </source>
</evidence>
<dbReference type="PANTHER" id="PTHR11453:SF82">
    <property type="entry name" value="BORON TRANSPORTER 1"/>
    <property type="match status" value="1"/>
</dbReference>